<evidence type="ECO:0000256" key="1">
    <source>
        <dbReference type="SAM" id="Phobius"/>
    </source>
</evidence>
<comment type="caution">
    <text evidence="2">The sequence shown here is derived from an EMBL/GenBank/DDBJ whole genome shotgun (WGS) entry which is preliminary data.</text>
</comment>
<evidence type="ECO:0008006" key="4">
    <source>
        <dbReference type="Google" id="ProtNLM"/>
    </source>
</evidence>
<dbReference type="RefSeq" id="WP_394608827.1">
    <property type="nucleotide sequence ID" value="NZ_JBIHSN010000004.1"/>
</dbReference>
<evidence type="ECO:0000313" key="2">
    <source>
        <dbReference type="EMBL" id="MFH0267294.1"/>
    </source>
</evidence>
<feature type="transmembrane region" description="Helical" evidence="1">
    <location>
        <begin position="6"/>
        <end position="32"/>
    </location>
</feature>
<dbReference type="EMBL" id="JBIHSN010000004">
    <property type="protein sequence ID" value="MFH0267294.1"/>
    <property type="molecule type" value="Genomic_DNA"/>
</dbReference>
<protein>
    <recommendedName>
        <fullName evidence="4">DUF3149 domain-containing protein</fullName>
    </recommendedName>
</protein>
<keyword evidence="3" id="KW-1185">Reference proteome</keyword>
<sequence length="42" mass="4700">MITINLANGFVPLLIALGGLMIGAALMLYYAYKWDQRHSEDD</sequence>
<evidence type="ECO:0000313" key="3">
    <source>
        <dbReference type="Proteomes" id="UP001607151"/>
    </source>
</evidence>
<keyword evidence="1" id="KW-1133">Transmembrane helix</keyword>
<proteinExistence type="predicted"/>
<keyword evidence="1" id="KW-0472">Membrane</keyword>
<reference evidence="2 3" key="1">
    <citation type="submission" date="2024-10" db="EMBL/GenBank/DDBJ databases">
        <authorList>
            <person name="Yibar A."/>
            <person name="Saticioglu I.B."/>
            <person name="Duman M."/>
            <person name="Ajmi N."/>
            <person name="Gurler F."/>
            <person name="Ay H."/>
            <person name="Onuk E."/>
            <person name="Guler S."/>
            <person name="Romalde J.L."/>
        </authorList>
    </citation>
    <scope>NUCLEOTIDE SEQUENCE [LARGE SCALE GENOMIC DNA]</scope>
    <source>
        <strain evidence="2 3">14-MA-B</strain>
    </source>
</reference>
<gene>
    <name evidence="2" type="ORF">ACGRQ9_17760</name>
</gene>
<organism evidence="2 3">
    <name type="scientific">Vibrio rumoiensis</name>
    <dbReference type="NCBI Taxonomy" id="76258"/>
    <lineage>
        <taxon>Bacteria</taxon>
        <taxon>Pseudomonadati</taxon>
        <taxon>Pseudomonadota</taxon>
        <taxon>Gammaproteobacteria</taxon>
        <taxon>Vibrionales</taxon>
        <taxon>Vibrionaceae</taxon>
        <taxon>Vibrio</taxon>
    </lineage>
</organism>
<keyword evidence="1" id="KW-0812">Transmembrane</keyword>
<accession>A0ABW7J2D5</accession>
<dbReference type="Proteomes" id="UP001607151">
    <property type="component" value="Unassembled WGS sequence"/>
</dbReference>
<name>A0ABW7J2D5_9VIBR</name>